<accession>A0A5M4B4S5</accession>
<dbReference type="CDD" id="cd03260">
    <property type="entry name" value="ABC_PstB_phosphate_transporter"/>
    <property type="match status" value="1"/>
</dbReference>
<dbReference type="InterPro" id="IPR003593">
    <property type="entry name" value="AAA+_ATPase"/>
</dbReference>
<evidence type="ECO:0000259" key="4">
    <source>
        <dbReference type="PROSITE" id="PS50893"/>
    </source>
</evidence>
<dbReference type="GO" id="GO:0016887">
    <property type="term" value="F:ATP hydrolysis activity"/>
    <property type="evidence" value="ECO:0007669"/>
    <property type="project" value="InterPro"/>
</dbReference>
<dbReference type="AlphaFoldDB" id="A0A5M4B4S5"/>
<dbReference type="InterPro" id="IPR005670">
    <property type="entry name" value="PstB-like"/>
</dbReference>
<dbReference type="PROSITE" id="PS50893">
    <property type="entry name" value="ABC_TRANSPORTER_2"/>
    <property type="match status" value="1"/>
</dbReference>
<reference evidence="5 6" key="1">
    <citation type="submission" date="2019-10" db="EMBL/GenBank/DDBJ databases">
        <title>Prolixibacter strains distinguished by the presence of nitrate reductase genes were adept at nitrate-dependent anaerobic corrosion of metallic iron and carbon steel.</title>
        <authorList>
            <person name="Iino T."/>
            <person name="Shono N."/>
            <person name="Ito K."/>
            <person name="Nakamura R."/>
            <person name="Sueoka K."/>
            <person name="Harayama S."/>
            <person name="Ohkuma M."/>
        </authorList>
    </citation>
    <scope>NUCLEOTIDE SEQUENCE [LARGE SCALE GENOMIC DNA]</scope>
    <source>
        <strain evidence="5 6">JCM 13498</strain>
    </source>
</reference>
<dbReference type="GO" id="GO:0005524">
    <property type="term" value="F:ATP binding"/>
    <property type="evidence" value="ECO:0007669"/>
    <property type="project" value="UniProtKB-KW"/>
</dbReference>
<organism evidence="5 6">
    <name type="scientific">Prolixibacter bellariivorans</name>
    <dbReference type="NCBI Taxonomy" id="314319"/>
    <lineage>
        <taxon>Bacteria</taxon>
        <taxon>Pseudomonadati</taxon>
        <taxon>Bacteroidota</taxon>
        <taxon>Bacteroidia</taxon>
        <taxon>Marinilabiliales</taxon>
        <taxon>Prolixibacteraceae</taxon>
        <taxon>Prolixibacter</taxon>
    </lineage>
</organism>
<dbReference type="SMART" id="SM00382">
    <property type="entry name" value="AAA"/>
    <property type="match status" value="1"/>
</dbReference>
<gene>
    <name evidence="5" type="primary">pstB_2</name>
    <name evidence="5" type="ORF">PbJCM13498_40180</name>
</gene>
<feature type="domain" description="ABC transporter" evidence="4">
    <location>
        <begin position="29"/>
        <end position="270"/>
    </location>
</feature>
<dbReference type="PANTHER" id="PTHR43423:SF1">
    <property type="entry name" value="ABC TRANSPORTER I FAMILY MEMBER 17"/>
    <property type="match status" value="1"/>
</dbReference>
<dbReference type="GO" id="GO:0016020">
    <property type="term" value="C:membrane"/>
    <property type="evidence" value="ECO:0007669"/>
    <property type="project" value="InterPro"/>
</dbReference>
<dbReference type="PANTHER" id="PTHR43423">
    <property type="entry name" value="ABC TRANSPORTER I FAMILY MEMBER 17"/>
    <property type="match status" value="1"/>
</dbReference>
<protein>
    <submittedName>
        <fullName evidence="5">Phosphate import ATP-binding protein PstB</fullName>
    </submittedName>
</protein>
<evidence type="ECO:0000256" key="1">
    <source>
        <dbReference type="ARBA" id="ARBA00022592"/>
    </source>
</evidence>
<dbReference type="GO" id="GO:0005315">
    <property type="term" value="F:phosphate transmembrane transporter activity"/>
    <property type="evidence" value="ECO:0007669"/>
    <property type="project" value="InterPro"/>
</dbReference>
<dbReference type="EMBL" id="BLAX01000001">
    <property type="protein sequence ID" value="GET35155.1"/>
    <property type="molecule type" value="Genomic_DNA"/>
</dbReference>
<evidence type="ECO:0000313" key="6">
    <source>
        <dbReference type="Proteomes" id="UP000391834"/>
    </source>
</evidence>
<dbReference type="InterPro" id="IPR003439">
    <property type="entry name" value="ABC_transporter-like_ATP-bd"/>
</dbReference>
<keyword evidence="2" id="KW-0547">Nucleotide-binding</keyword>
<dbReference type="SUPFAM" id="SSF52540">
    <property type="entry name" value="P-loop containing nucleoside triphosphate hydrolases"/>
    <property type="match status" value="1"/>
</dbReference>
<dbReference type="Proteomes" id="UP000391834">
    <property type="component" value="Unassembled WGS sequence"/>
</dbReference>
<dbReference type="InterPro" id="IPR027417">
    <property type="entry name" value="P-loop_NTPase"/>
</dbReference>
<name>A0A5M4B4S5_9BACT</name>
<dbReference type="RefSeq" id="WP_234406747.1">
    <property type="nucleotide sequence ID" value="NZ_BLAX01000001.1"/>
</dbReference>
<dbReference type="Gene3D" id="3.40.50.300">
    <property type="entry name" value="P-loop containing nucleotide triphosphate hydrolases"/>
    <property type="match status" value="1"/>
</dbReference>
<evidence type="ECO:0000313" key="5">
    <source>
        <dbReference type="EMBL" id="GET35155.1"/>
    </source>
</evidence>
<sequence length="274" mass="30985">MITYPVFSYQKAKKPQRMVNHQEKQTPIIEVKGLNVRTREGEILKNINLQIPRNKIVVLLGPSGCGKTTLLKSLNRLTDLHKELQVSGEVLIDGVDILKVSRDLPIMRQKMGLLSQRPFPLPVSIYRNVAYGLKLKGIRSKDLIAHSVESNLKRVGLWDEVKNRLNSPANSLSIGQQQRLCLARGLAVKPAIILADEPTSALDPISTKIIENLFKELKEHYTIILVTHVLRQAVRLADHVVFMYYGDIIEQGHPDDILKRPQTEVLKKYLVDGN</sequence>
<evidence type="ECO:0000256" key="3">
    <source>
        <dbReference type="ARBA" id="ARBA00022840"/>
    </source>
</evidence>
<dbReference type="Pfam" id="PF00005">
    <property type="entry name" value="ABC_tran"/>
    <property type="match status" value="1"/>
</dbReference>
<keyword evidence="1" id="KW-0813">Transport</keyword>
<keyword evidence="6" id="KW-1185">Reference proteome</keyword>
<evidence type="ECO:0000256" key="2">
    <source>
        <dbReference type="ARBA" id="ARBA00022741"/>
    </source>
</evidence>
<keyword evidence="1" id="KW-0592">Phosphate transport</keyword>
<keyword evidence="3 5" id="KW-0067">ATP-binding</keyword>
<comment type="caution">
    <text evidence="5">The sequence shown here is derived from an EMBL/GenBank/DDBJ whole genome shotgun (WGS) entry which is preliminary data.</text>
</comment>
<dbReference type="GO" id="GO:0035435">
    <property type="term" value="P:phosphate ion transmembrane transport"/>
    <property type="evidence" value="ECO:0007669"/>
    <property type="project" value="InterPro"/>
</dbReference>
<proteinExistence type="predicted"/>